<accession>A0A7G9SU33</accession>
<dbReference type="InterPro" id="IPR027385">
    <property type="entry name" value="Beta-barrel_OMP"/>
</dbReference>
<dbReference type="AlphaFoldDB" id="A0A7G9SU33"/>
<reference evidence="6 7" key="1">
    <citation type="submission" date="2020-08" db="EMBL/GenBank/DDBJ databases">
        <title>Genome sequence of Thermomonas carbonis KCTC 42013T.</title>
        <authorList>
            <person name="Hyun D.-W."/>
            <person name="Bae J.-W."/>
        </authorList>
    </citation>
    <scope>NUCLEOTIDE SEQUENCE [LARGE SCALE GENOMIC DNA]</scope>
    <source>
        <strain evidence="6 7">KCTC 42013</strain>
    </source>
</reference>
<dbReference type="Proteomes" id="UP000515804">
    <property type="component" value="Chromosome"/>
</dbReference>
<dbReference type="KEGG" id="tcn:H9L16_07360"/>
<dbReference type="Pfam" id="PF13505">
    <property type="entry name" value="OMP_b-brl"/>
    <property type="match status" value="1"/>
</dbReference>
<dbReference type="EMBL" id="CP060719">
    <property type="protein sequence ID" value="QNN71358.1"/>
    <property type="molecule type" value="Genomic_DNA"/>
</dbReference>
<feature type="domain" description="Outer membrane protein beta-barrel" evidence="5">
    <location>
        <begin position="9"/>
        <end position="280"/>
    </location>
</feature>
<evidence type="ECO:0000313" key="7">
    <source>
        <dbReference type="Proteomes" id="UP000515804"/>
    </source>
</evidence>
<dbReference type="RefSeq" id="WP_187553871.1">
    <property type="nucleotide sequence ID" value="NZ_BMZL01000002.1"/>
</dbReference>
<keyword evidence="2 4" id="KW-0732">Signal</keyword>
<evidence type="ECO:0000256" key="1">
    <source>
        <dbReference type="ARBA" id="ARBA00004370"/>
    </source>
</evidence>
<dbReference type="Gene3D" id="2.40.160.20">
    <property type="match status" value="1"/>
</dbReference>
<sequence>MMVRNTLLFLALAATAGPALAQSDDAADKWSGFYVGTSIGNTDPRGGDDGTLLFDNNLDGTFGDTVRTGSGADAFLPGFCGGIATGRTPGEGCFDDRGGSTLGARMGYDWQMGNWVFGALAEYNKHDARDGVSGFSTTPASYAMIRELDNTIAVRARAGMAFGQDNDWLAYATAGAVRAKLNNRFETTNTANAFDLTDSGDADGVQFGLGVERKIAGNVSLGLEYLRTRLDDEDTRVRVSRGTAPATNPFLLVNANGTDMLRSDDRLDLDTLQLTLNFRF</sequence>
<dbReference type="PANTHER" id="PTHR34001:SF3">
    <property type="entry name" value="BLL7405 PROTEIN"/>
    <property type="match status" value="1"/>
</dbReference>
<keyword evidence="3" id="KW-0472">Membrane</keyword>
<name>A0A7G9SU33_9GAMM</name>
<evidence type="ECO:0000256" key="3">
    <source>
        <dbReference type="ARBA" id="ARBA00023136"/>
    </source>
</evidence>
<dbReference type="InterPro" id="IPR051692">
    <property type="entry name" value="OMP-like"/>
</dbReference>
<keyword evidence="7" id="KW-1185">Reference proteome</keyword>
<evidence type="ECO:0000256" key="2">
    <source>
        <dbReference type="ARBA" id="ARBA00022729"/>
    </source>
</evidence>
<feature type="chain" id="PRO_5029016156" evidence="4">
    <location>
        <begin position="22"/>
        <end position="280"/>
    </location>
</feature>
<dbReference type="PANTHER" id="PTHR34001">
    <property type="entry name" value="BLL7405 PROTEIN"/>
    <property type="match status" value="1"/>
</dbReference>
<dbReference type="GO" id="GO:0016020">
    <property type="term" value="C:membrane"/>
    <property type="evidence" value="ECO:0007669"/>
    <property type="project" value="UniProtKB-SubCell"/>
</dbReference>
<feature type="signal peptide" evidence="4">
    <location>
        <begin position="1"/>
        <end position="21"/>
    </location>
</feature>
<gene>
    <name evidence="6" type="ORF">H9L16_07360</name>
</gene>
<evidence type="ECO:0000256" key="4">
    <source>
        <dbReference type="SAM" id="SignalP"/>
    </source>
</evidence>
<dbReference type="InterPro" id="IPR011250">
    <property type="entry name" value="OMP/PagP_B-barrel"/>
</dbReference>
<proteinExistence type="predicted"/>
<dbReference type="SUPFAM" id="SSF56925">
    <property type="entry name" value="OMPA-like"/>
    <property type="match status" value="1"/>
</dbReference>
<organism evidence="6 7">
    <name type="scientific">Thermomonas carbonis</name>
    <dbReference type="NCBI Taxonomy" id="1463158"/>
    <lineage>
        <taxon>Bacteria</taxon>
        <taxon>Pseudomonadati</taxon>
        <taxon>Pseudomonadota</taxon>
        <taxon>Gammaproteobacteria</taxon>
        <taxon>Lysobacterales</taxon>
        <taxon>Lysobacteraceae</taxon>
        <taxon>Thermomonas</taxon>
    </lineage>
</organism>
<evidence type="ECO:0000259" key="5">
    <source>
        <dbReference type="Pfam" id="PF13505"/>
    </source>
</evidence>
<evidence type="ECO:0000313" key="6">
    <source>
        <dbReference type="EMBL" id="QNN71358.1"/>
    </source>
</evidence>
<comment type="subcellular location">
    <subcellularLocation>
        <location evidence="1">Membrane</location>
    </subcellularLocation>
</comment>
<protein>
    <submittedName>
        <fullName evidence="6">Porin family protein</fullName>
    </submittedName>
</protein>